<reference evidence="2 3" key="1">
    <citation type="submission" date="2008-04" db="EMBL/GenBank/DDBJ databases">
        <title>Genome diversity and DNA divergence of Rhizobium etli.</title>
        <authorList>
            <person name="Gonzalez V."/>
            <person name="Acosta J.L."/>
            <person name="Santamaria R.I."/>
            <person name="Bustos P."/>
            <person name="Hernandez-Gonzalez I.L."/>
            <person name="Fernandez J.L."/>
            <person name="Diaz R."/>
            <person name="Flores M."/>
            <person name="Mora J."/>
            <person name="Palacios R."/>
            <person name="Davila G."/>
        </authorList>
    </citation>
    <scope>NUCLEOTIDE SEQUENCE [LARGE SCALE GENOMIC DNA]</scope>
    <source>
        <strain evidence="2 3">CIAT 652</strain>
    </source>
</reference>
<dbReference type="KEGG" id="rec:RHECIAT_CH0003077"/>
<sequence>MPTAANDNRLPPGMTPRGLARVAAAAYVGIGATTFDAMVATGEMPAPRKARGRVLWDRFELDDAFDALPRDDTRHLPPAPDNPWDEIGAA</sequence>
<dbReference type="AlphaFoldDB" id="B3PUE4"/>
<protein>
    <submittedName>
        <fullName evidence="2">Uncharacterized protein</fullName>
    </submittedName>
</protein>
<dbReference type="HOGENOM" id="CLU_191265_0_0_5"/>
<proteinExistence type="predicted"/>
<organism evidence="2 3">
    <name type="scientific">Rhizobium etli (strain CIAT 652)</name>
    <dbReference type="NCBI Taxonomy" id="491916"/>
    <lineage>
        <taxon>Bacteria</taxon>
        <taxon>Pseudomonadati</taxon>
        <taxon>Pseudomonadota</taxon>
        <taxon>Alphaproteobacteria</taxon>
        <taxon>Hyphomicrobiales</taxon>
        <taxon>Rhizobiaceae</taxon>
        <taxon>Rhizobium/Agrobacterium group</taxon>
        <taxon>Rhizobium</taxon>
    </lineage>
</organism>
<evidence type="ECO:0000256" key="1">
    <source>
        <dbReference type="SAM" id="MobiDB-lite"/>
    </source>
</evidence>
<dbReference type="Proteomes" id="UP000008817">
    <property type="component" value="Chromosome"/>
</dbReference>
<feature type="region of interest" description="Disordered" evidence="1">
    <location>
        <begin position="68"/>
        <end position="90"/>
    </location>
</feature>
<dbReference type="EMBL" id="CP001074">
    <property type="protein sequence ID" value="ACE92025.1"/>
    <property type="molecule type" value="Genomic_DNA"/>
</dbReference>
<name>B3PUE4_RHIE6</name>
<evidence type="ECO:0000313" key="2">
    <source>
        <dbReference type="EMBL" id="ACE92025.1"/>
    </source>
</evidence>
<evidence type="ECO:0000313" key="3">
    <source>
        <dbReference type="Proteomes" id="UP000008817"/>
    </source>
</evidence>
<accession>B3PUE4</accession>
<dbReference type="eggNOG" id="COG3311">
    <property type="taxonomic scope" value="Bacteria"/>
</dbReference>
<gene>
    <name evidence="2" type="ordered locus">RHECIAT_CH0003077</name>
</gene>